<organism evidence="2 3">
    <name type="scientific">Brassica napus</name>
    <name type="common">Rape</name>
    <dbReference type="NCBI Taxonomy" id="3708"/>
    <lineage>
        <taxon>Eukaryota</taxon>
        <taxon>Viridiplantae</taxon>
        <taxon>Streptophyta</taxon>
        <taxon>Embryophyta</taxon>
        <taxon>Tracheophyta</taxon>
        <taxon>Spermatophyta</taxon>
        <taxon>Magnoliopsida</taxon>
        <taxon>eudicotyledons</taxon>
        <taxon>Gunneridae</taxon>
        <taxon>Pentapetalae</taxon>
        <taxon>rosids</taxon>
        <taxon>malvids</taxon>
        <taxon>Brassicales</taxon>
        <taxon>Brassicaceae</taxon>
        <taxon>Brassiceae</taxon>
        <taxon>Brassica</taxon>
    </lineage>
</organism>
<proteinExistence type="predicted"/>
<accession>A0ABQ8C423</accession>
<evidence type="ECO:0000313" key="1">
    <source>
        <dbReference type="EMBL" id="KAH0905182.1"/>
    </source>
</evidence>
<dbReference type="EMBL" id="JAGKQM010000009">
    <property type="protein sequence ID" value="KAH0911151.1"/>
    <property type="molecule type" value="Genomic_DNA"/>
</dbReference>
<keyword evidence="3" id="KW-1185">Reference proteome</keyword>
<dbReference type="Proteomes" id="UP000824890">
    <property type="component" value="Unassembled WGS sequence"/>
</dbReference>
<protein>
    <submittedName>
        <fullName evidence="2">Uncharacterized protein</fullName>
    </submittedName>
</protein>
<comment type="caution">
    <text evidence="2">The sequence shown here is derived from an EMBL/GenBank/DDBJ whole genome shotgun (WGS) entry which is preliminary data.</text>
</comment>
<dbReference type="EMBL" id="JAGKQM010000011">
    <property type="protein sequence ID" value="KAH0905182.1"/>
    <property type="molecule type" value="Genomic_DNA"/>
</dbReference>
<sequence>MEFKHFPRRFKSWQLLNNHREHRALIASTSFQSQLRERSNLFIHINL</sequence>
<gene>
    <name evidence="2" type="ORF">HID58_034472</name>
    <name evidence="1" type="ORF">HID58_044685</name>
</gene>
<name>A0ABQ8C423_BRANA</name>
<reference evidence="2 3" key="1">
    <citation type="submission" date="2021-05" db="EMBL/GenBank/DDBJ databases">
        <title>Genome Assembly of Synthetic Allotetraploid Brassica napus Reveals Homoeologous Exchanges between Subgenomes.</title>
        <authorList>
            <person name="Davis J.T."/>
        </authorList>
    </citation>
    <scope>NUCLEOTIDE SEQUENCE [LARGE SCALE GENOMIC DNA]</scope>
    <source>
        <strain evidence="3">cv. Da-Ae</strain>
        <tissue evidence="2">Seedling</tissue>
    </source>
</reference>
<evidence type="ECO:0000313" key="2">
    <source>
        <dbReference type="EMBL" id="KAH0911151.1"/>
    </source>
</evidence>
<evidence type="ECO:0000313" key="3">
    <source>
        <dbReference type="Proteomes" id="UP000824890"/>
    </source>
</evidence>